<feature type="domain" description="PrcB C-terminal" evidence="1">
    <location>
        <begin position="94"/>
        <end position="149"/>
    </location>
</feature>
<name>A0A2S6FVC0_9CLOT</name>
<dbReference type="OrthoDB" id="422698at2"/>
<protein>
    <submittedName>
        <fullName evidence="2">Protease stability complex PrcB-like protein</fullName>
    </submittedName>
</protein>
<reference evidence="2 3" key="1">
    <citation type="submission" date="2018-02" db="EMBL/GenBank/DDBJ databases">
        <title>Genomic Encyclopedia of Archaeal and Bacterial Type Strains, Phase II (KMG-II): from individual species to whole genera.</title>
        <authorList>
            <person name="Goeker M."/>
        </authorList>
    </citation>
    <scope>NUCLEOTIDE SEQUENCE [LARGE SCALE GENOMIC DNA]</scope>
    <source>
        <strain evidence="2 3">DSM 15099</strain>
    </source>
</reference>
<dbReference type="Pfam" id="PF14343">
    <property type="entry name" value="PrcB_C"/>
    <property type="match status" value="1"/>
</dbReference>
<dbReference type="STRING" id="37659.GCA_000703125_02198"/>
<keyword evidence="2" id="KW-0645">Protease</keyword>
<gene>
    <name evidence="2" type="ORF">BD821_11811</name>
</gene>
<proteinExistence type="predicted"/>
<keyword evidence="2" id="KW-0378">Hydrolase</keyword>
<dbReference type="PROSITE" id="PS51257">
    <property type="entry name" value="PROKAR_LIPOPROTEIN"/>
    <property type="match status" value="1"/>
</dbReference>
<evidence type="ECO:0000259" key="1">
    <source>
        <dbReference type="Pfam" id="PF14343"/>
    </source>
</evidence>
<evidence type="ECO:0000313" key="3">
    <source>
        <dbReference type="Proteomes" id="UP000239863"/>
    </source>
</evidence>
<dbReference type="Proteomes" id="UP000239863">
    <property type="component" value="Unassembled WGS sequence"/>
</dbReference>
<evidence type="ECO:0000313" key="2">
    <source>
        <dbReference type="EMBL" id="PPK45930.1"/>
    </source>
</evidence>
<accession>A0A2S6FVC0</accession>
<dbReference type="AlphaFoldDB" id="A0A2S6FVC0"/>
<dbReference type="EMBL" id="PTIS01000018">
    <property type="protein sequence ID" value="PPK45930.1"/>
    <property type="molecule type" value="Genomic_DNA"/>
</dbReference>
<dbReference type="InterPro" id="IPR025748">
    <property type="entry name" value="PrcB_C_dom"/>
</dbReference>
<dbReference type="GO" id="GO:0006508">
    <property type="term" value="P:proteolysis"/>
    <property type="evidence" value="ECO:0007669"/>
    <property type="project" value="UniProtKB-KW"/>
</dbReference>
<sequence>MKKFLMFVPILIFSLTFTGCENMSINENEYKKDVAKEEDGILEKVPSAENIDNNCVVEYKVTSWDKAPEGINNIVSKYKGKKGYFIYSKDKDNYIIILSGKKTSGGHSISVSSVEKTDNTTVITIEEKSPSNGEVVIQAITYPYIILNVKCNNENLKVLDTFGNEYTKIEETLR</sequence>
<organism evidence="2 3">
    <name type="scientific">Clostridium algidicarnis DSM 15099</name>
    <dbReference type="NCBI Taxonomy" id="1121295"/>
    <lineage>
        <taxon>Bacteria</taxon>
        <taxon>Bacillati</taxon>
        <taxon>Bacillota</taxon>
        <taxon>Clostridia</taxon>
        <taxon>Eubacteriales</taxon>
        <taxon>Clostridiaceae</taxon>
        <taxon>Clostridium</taxon>
    </lineage>
</organism>
<comment type="caution">
    <text evidence="2">The sequence shown here is derived from an EMBL/GenBank/DDBJ whole genome shotgun (WGS) entry which is preliminary data.</text>
</comment>
<dbReference type="GO" id="GO:0008233">
    <property type="term" value="F:peptidase activity"/>
    <property type="evidence" value="ECO:0007669"/>
    <property type="project" value="UniProtKB-KW"/>
</dbReference>